<reference evidence="13" key="2">
    <citation type="journal article" date="2022" name="Microb. Genom.">
        <title>A chromosome-scale genome assembly of the tomato pathogen Cladosporium fulvum reveals a compartmentalized genome architecture and the presence of a dispensable chromosome.</title>
        <authorList>
            <person name="Zaccaron A.Z."/>
            <person name="Chen L.H."/>
            <person name="Samaras A."/>
            <person name="Stergiopoulos I."/>
        </authorList>
    </citation>
    <scope>NUCLEOTIDE SEQUENCE</scope>
    <source>
        <strain evidence="13">Race5_Kim</strain>
    </source>
</reference>
<feature type="compositionally biased region" description="Basic and acidic residues" evidence="11">
    <location>
        <begin position="465"/>
        <end position="481"/>
    </location>
</feature>
<dbReference type="KEGG" id="ffu:CLAFUR5_13349"/>
<evidence type="ECO:0000256" key="11">
    <source>
        <dbReference type="SAM" id="MobiDB-lite"/>
    </source>
</evidence>
<evidence type="ECO:0000313" key="13">
    <source>
        <dbReference type="EMBL" id="UJO23439.1"/>
    </source>
</evidence>
<dbReference type="GO" id="GO:0005634">
    <property type="term" value="C:nucleus"/>
    <property type="evidence" value="ECO:0007669"/>
    <property type="project" value="UniProtKB-SubCell"/>
</dbReference>
<dbReference type="OMA" id="NVSCNCI"/>
<dbReference type="GO" id="GO:0006508">
    <property type="term" value="P:proteolysis"/>
    <property type="evidence" value="ECO:0007669"/>
    <property type="project" value="UniProtKB-KW"/>
</dbReference>
<proteinExistence type="inferred from homology"/>
<evidence type="ECO:0000256" key="6">
    <source>
        <dbReference type="ARBA" id="ARBA00022807"/>
    </source>
</evidence>
<keyword evidence="7" id="KW-0805">Transcription regulation</keyword>
<comment type="subcellular location">
    <subcellularLocation>
        <location evidence="2">Nucleus</location>
    </subcellularLocation>
</comment>
<keyword evidence="5 10" id="KW-0378">Hydrolase</keyword>
<evidence type="ECO:0000256" key="9">
    <source>
        <dbReference type="ARBA" id="ARBA00023242"/>
    </source>
</evidence>
<keyword evidence="6 10" id="KW-0788">Thiol protease</keyword>
<dbReference type="Gene3D" id="3.30.40.10">
    <property type="entry name" value="Zinc/RING finger domain, C3HC4 (zinc finger)"/>
    <property type="match status" value="1"/>
</dbReference>
<sequence length="544" mass="61160">MASTATSATTDTPPKLLKKAGTTDTNKIPSTPMHTTFGCTHIKGLLEQARKQAIDQYTKAIRVVKNEDNFADRYYKNADGPSCTIRVTYLCLQCPRVSATRERHSKGHGFSVESTNGFIYCHECEDFIYDPTFEEIRDTKSKKRKQSDSLSESDRKLVASNTTATPCAATGLRGFYNMGQTCFMSVILQSLIHNPLIRAWYLCEGHKSSECERDCCTSCSLDDIFTDFFGSEKHEGYGAVHMLQACWKGGGSLAGYSQQDAHEFLGFILDSLHEAITDSDEKEDGNDTQKKTESCDCIIHQTFSGLMRSTVTCSECKNTNTTSEPFMDLSLDIKTTGFVTKKKKLALTNAVQTIKEAIPMDLRECLDRFTSTETLTSENYTCRKCNAPKEAKKKLSLTQLPPVLPIHLKRFAHSKTKAESNKVNTTIRFPFSLDMSPWLSKETKAPTTNGHHPEKNDDSDDGDTIDVKPAAKKDKKEDSEPQKPIFELSSVVVHKGKIDNGHYISYSRQGNEWFRFDDEKVVQVEEREVLQAEAYMLFYVIAEF</sequence>
<dbReference type="PROSITE" id="PS00973">
    <property type="entry name" value="USP_2"/>
    <property type="match status" value="1"/>
</dbReference>
<keyword evidence="3 10" id="KW-0645">Protease</keyword>
<dbReference type="InterPro" id="IPR013083">
    <property type="entry name" value="Znf_RING/FYVE/PHD"/>
</dbReference>
<evidence type="ECO:0000259" key="12">
    <source>
        <dbReference type="PROSITE" id="PS50235"/>
    </source>
</evidence>
<dbReference type="PROSITE" id="PS00972">
    <property type="entry name" value="USP_1"/>
    <property type="match status" value="1"/>
</dbReference>
<evidence type="ECO:0000313" key="14">
    <source>
        <dbReference type="Proteomes" id="UP000756132"/>
    </source>
</evidence>
<keyword evidence="9" id="KW-0539">Nucleus</keyword>
<feature type="region of interest" description="Disordered" evidence="11">
    <location>
        <begin position="1"/>
        <end position="32"/>
    </location>
</feature>
<protein>
    <recommendedName>
        <fullName evidence="10">Ubiquitin carboxyl-terminal hydrolase</fullName>
        <ecNumber evidence="10">3.4.19.12</ecNumber>
    </recommendedName>
</protein>
<organism evidence="13 14">
    <name type="scientific">Passalora fulva</name>
    <name type="common">Tomato leaf mold</name>
    <name type="synonym">Cladosporium fulvum</name>
    <dbReference type="NCBI Taxonomy" id="5499"/>
    <lineage>
        <taxon>Eukaryota</taxon>
        <taxon>Fungi</taxon>
        <taxon>Dikarya</taxon>
        <taxon>Ascomycota</taxon>
        <taxon>Pezizomycotina</taxon>
        <taxon>Dothideomycetes</taxon>
        <taxon>Dothideomycetidae</taxon>
        <taxon>Mycosphaerellales</taxon>
        <taxon>Mycosphaerellaceae</taxon>
        <taxon>Fulvia</taxon>
    </lineage>
</organism>
<evidence type="ECO:0000256" key="8">
    <source>
        <dbReference type="ARBA" id="ARBA00023163"/>
    </source>
</evidence>
<gene>
    <name evidence="13" type="ORF">CLAFUR5_13349</name>
</gene>
<dbReference type="InterPro" id="IPR001394">
    <property type="entry name" value="Peptidase_C19_UCH"/>
</dbReference>
<evidence type="ECO:0000256" key="10">
    <source>
        <dbReference type="RuleBase" id="RU366025"/>
    </source>
</evidence>
<dbReference type="InterPro" id="IPR018200">
    <property type="entry name" value="USP_CS"/>
</dbReference>
<evidence type="ECO:0000256" key="2">
    <source>
        <dbReference type="ARBA" id="ARBA00004123"/>
    </source>
</evidence>
<evidence type="ECO:0000256" key="1">
    <source>
        <dbReference type="ARBA" id="ARBA00000707"/>
    </source>
</evidence>
<dbReference type="Pfam" id="PF00443">
    <property type="entry name" value="UCH"/>
    <property type="match status" value="1"/>
</dbReference>
<evidence type="ECO:0000256" key="5">
    <source>
        <dbReference type="ARBA" id="ARBA00022801"/>
    </source>
</evidence>
<keyword evidence="4 10" id="KW-0833">Ubl conjugation pathway</keyword>
<dbReference type="Gene3D" id="3.90.70.10">
    <property type="entry name" value="Cysteine proteinases"/>
    <property type="match status" value="1"/>
</dbReference>
<dbReference type="EMBL" id="CP090173">
    <property type="protein sequence ID" value="UJO23439.1"/>
    <property type="molecule type" value="Genomic_DNA"/>
</dbReference>
<dbReference type="PANTHER" id="PTHR21646:SF33">
    <property type="entry name" value="UBIQUITIN CARBOXYL-TERMINAL HYDROLASE 22"/>
    <property type="match status" value="1"/>
</dbReference>
<evidence type="ECO:0000256" key="4">
    <source>
        <dbReference type="ARBA" id="ARBA00022786"/>
    </source>
</evidence>
<feature type="region of interest" description="Disordered" evidence="11">
    <location>
        <begin position="441"/>
        <end position="482"/>
    </location>
</feature>
<dbReference type="SUPFAM" id="SSF57850">
    <property type="entry name" value="RING/U-box"/>
    <property type="match status" value="1"/>
</dbReference>
<keyword evidence="8" id="KW-0804">Transcription</keyword>
<dbReference type="PROSITE" id="PS50235">
    <property type="entry name" value="USP_3"/>
    <property type="match status" value="1"/>
</dbReference>
<dbReference type="GeneID" id="71993227"/>
<dbReference type="InterPro" id="IPR038765">
    <property type="entry name" value="Papain-like_cys_pep_sf"/>
</dbReference>
<dbReference type="RefSeq" id="XP_047767805.1">
    <property type="nucleotide sequence ID" value="XM_047912497.1"/>
</dbReference>
<dbReference type="InterPro" id="IPR050185">
    <property type="entry name" value="Ub_carboxyl-term_hydrolase"/>
</dbReference>
<dbReference type="InterPro" id="IPR028889">
    <property type="entry name" value="USP"/>
</dbReference>
<dbReference type="PANTHER" id="PTHR21646">
    <property type="entry name" value="UBIQUITIN CARBOXYL-TERMINAL HYDROLASE"/>
    <property type="match status" value="1"/>
</dbReference>
<dbReference type="EC" id="3.4.19.12" evidence="10"/>
<dbReference type="OrthoDB" id="289038at2759"/>
<dbReference type="AlphaFoldDB" id="A0A9Q8UUX8"/>
<comment type="catalytic activity">
    <reaction evidence="1 10">
        <text>Thiol-dependent hydrolysis of ester, thioester, amide, peptide and isopeptide bonds formed by the C-terminal Gly of ubiquitin (a 76-residue protein attached to proteins as an intracellular targeting signal).</text>
        <dbReference type="EC" id="3.4.19.12"/>
    </reaction>
</comment>
<feature type="compositionally biased region" description="Polar residues" evidence="11">
    <location>
        <begin position="22"/>
        <end position="32"/>
    </location>
</feature>
<evidence type="ECO:0000256" key="3">
    <source>
        <dbReference type="ARBA" id="ARBA00022670"/>
    </source>
</evidence>
<feature type="domain" description="USP" evidence="12">
    <location>
        <begin position="173"/>
        <end position="542"/>
    </location>
</feature>
<evidence type="ECO:0000256" key="7">
    <source>
        <dbReference type="ARBA" id="ARBA00023015"/>
    </source>
</evidence>
<name>A0A9Q8UUX8_PASFU</name>
<dbReference type="GO" id="GO:0016579">
    <property type="term" value="P:protein deubiquitination"/>
    <property type="evidence" value="ECO:0007669"/>
    <property type="project" value="InterPro"/>
</dbReference>
<dbReference type="SUPFAM" id="SSF54001">
    <property type="entry name" value="Cysteine proteinases"/>
    <property type="match status" value="1"/>
</dbReference>
<reference evidence="13" key="1">
    <citation type="submission" date="2021-12" db="EMBL/GenBank/DDBJ databases">
        <authorList>
            <person name="Zaccaron A."/>
            <person name="Stergiopoulos I."/>
        </authorList>
    </citation>
    <scope>NUCLEOTIDE SEQUENCE</scope>
    <source>
        <strain evidence="13">Race5_Kim</strain>
    </source>
</reference>
<dbReference type="GO" id="GO:0004843">
    <property type="term" value="F:cysteine-type deubiquitinase activity"/>
    <property type="evidence" value="ECO:0007669"/>
    <property type="project" value="UniProtKB-UniRule"/>
</dbReference>
<comment type="similarity">
    <text evidence="10">Belongs to the peptidase C19 family.</text>
</comment>
<accession>A0A9Q8UUX8</accession>
<feature type="compositionally biased region" description="Low complexity" evidence="11">
    <location>
        <begin position="1"/>
        <end position="12"/>
    </location>
</feature>
<keyword evidence="14" id="KW-1185">Reference proteome</keyword>
<dbReference type="Proteomes" id="UP000756132">
    <property type="component" value="Chromosome 11"/>
</dbReference>